<reference evidence="1 2" key="1">
    <citation type="journal article" date="2018" name="PLoS ONE">
        <title>The draft genome of Kipferlia bialata reveals reductive genome evolution in fornicate parasites.</title>
        <authorList>
            <person name="Tanifuji G."/>
            <person name="Takabayashi S."/>
            <person name="Kume K."/>
            <person name="Takagi M."/>
            <person name="Nakayama T."/>
            <person name="Kamikawa R."/>
            <person name="Inagaki Y."/>
            <person name="Hashimoto T."/>
        </authorList>
    </citation>
    <scope>NUCLEOTIDE SEQUENCE [LARGE SCALE GENOMIC DNA]</scope>
    <source>
        <strain evidence="1">NY0173</strain>
    </source>
</reference>
<proteinExistence type="predicted"/>
<gene>
    <name evidence="1" type="ORF">KIPB_001375</name>
</gene>
<dbReference type="Proteomes" id="UP000265618">
    <property type="component" value="Unassembled WGS sequence"/>
</dbReference>
<evidence type="ECO:0000313" key="2">
    <source>
        <dbReference type="Proteomes" id="UP000265618"/>
    </source>
</evidence>
<sequence length="68" mass="7654">MPAYLQSTLPTGNNRWAAKRSKSRFSTVLCIVRLTNEGIKWRDIGSTEVSGTIPYETIDLPLQTDKKV</sequence>
<protein>
    <submittedName>
        <fullName evidence="1">Uncharacterized protein</fullName>
    </submittedName>
</protein>
<dbReference type="EMBL" id="BDIP01000193">
    <property type="protein sequence ID" value="GIQ80556.1"/>
    <property type="molecule type" value="Genomic_DNA"/>
</dbReference>
<evidence type="ECO:0000313" key="1">
    <source>
        <dbReference type="EMBL" id="GIQ80556.1"/>
    </source>
</evidence>
<keyword evidence="2" id="KW-1185">Reference proteome</keyword>
<name>A0A9K3CQ62_9EUKA</name>
<organism evidence="1 2">
    <name type="scientific">Kipferlia bialata</name>
    <dbReference type="NCBI Taxonomy" id="797122"/>
    <lineage>
        <taxon>Eukaryota</taxon>
        <taxon>Metamonada</taxon>
        <taxon>Carpediemonas-like organisms</taxon>
        <taxon>Kipferlia</taxon>
    </lineage>
</organism>
<dbReference type="AlphaFoldDB" id="A0A9K3CQ62"/>
<comment type="caution">
    <text evidence="1">The sequence shown here is derived from an EMBL/GenBank/DDBJ whole genome shotgun (WGS) entry which is preliminary data.</text>
</comment>
<accession>A0A9K3CQ62</accession>